<keyword evidence="2" id="KW-1185">Reference proteome</keyword>
<name>A0A6I3KVA5_9NOCA</name>
<evidence type="ECO:0000313" key="2">
    <source>
        <dbReference type="Proteomes" id="UP000432464"/>
    </source>
</evidence>
<protein>
    <submittedName>
        <fullName evidence="1">Uncharacterized protein</fullName>
    </submittedName>
</protein>
<sequence>MDDEVRRTEAEVHYLQHSDGSWSLIGGDGWPMDPRAYLAQLVESGADVSALTTLGLTVIAVERLSVTDTEHRRELE</sequence>
<dbReference type="RefSeq" id="WP_154785950.1">
    <property type="nucleotide sequence ID" value="NZ_WMBB01000001.1"/>
</dbReference>
<proteinExistence type="predicted"/>
<reference evidence="1 2" key="1">
    <citation type="submission" date="2019-11" db="EMBL/GenBank/DDBJ databases">
        <title>Nocardia sp. nov. CT2-14 isolated from soil.</title>
        <authorList>
            <person name="Kanchanasin P."/>
            <person name="Tanasupawat S."/>
            <person name="Yuki M."/>
            <person name="Kudo T."/>
        </authorList>
    </citation>
    <scope>NUCLEOTIDE SEQUENCE [LARGE SCALE GENOMIC DNA]</scope>
    <source>
        <strain evidence="1 2">CT2-14</strain>
    </source>
</reference>
<comment type="caution">
    <text evidence="1">The sequence shown here is derived from an EMBL/GenBank/DDBJ whole genome shotgun (WGS) entry which is preliminary data.</text>
</comment>
<organism evidence="1 2">
    <name type="scientific">Nocardia aurantiaca</name>
    <dbReference type="NCBI Taxonomy" id="2675850"/>
    <lineage>
        <taxon>Bacteria</taxon>
        <taxon>Bacillati</taxon>
        <taxon>Actinomycetota</taxon>
        <taxon>Actinomycetes</taxon>
        <taxon>Mycobacteriales</taxon>
        <taxon>Nocardiaceae</taxon>
        <taxon>Nocardia</taxon>
    </lineage>
</organism>
<dbReference type="Proteomes" id="UP000432464">
    <property type="component" value="Unassembled WGS sequence"/>
</dbReference>
<accession>A0A6I3KVA5</accession>
<dbReference type="AlphaFoldDB" id="A0A6I3KVA5"/>
<evidence type="ECO:0000313" key="1">
    <source>
        <dbReference type="EMBL" id="MTE11429.1"/>
    </source>
</evidence>
<dbReference type="EMBL" id="WMBB01000001">
    <property type="protein sequence ID" value="MTE11429.1"/>
    <property type="molecule type" value="Genomic_DNA"/>
</dbReference>
<gene>
    <name evidence="1" type="ORF">GLP40_01305</name>
</gene>